<gene>
    <name evidence="2" type="ORF">HMPREF0305_11871</name>
</gene>
<feature type="transmembrane region" description="Helical" evidence="1">
    <location>
        <begin position="28"/>
        <end position="48"/>
    </location>
</feature>
<dbReference type="HOGENOM" id="CLU_2896489_0_0_11"/>
<name>E2S5C2_9CORY</name>
<evidence type="ECO:0000256" key="1">
    <source>
        <dbReference type="SAM" id="Phobius"/>
    </source>
</evidence>
<keyword evidence="1" id="KW-0472">Membrane</keyword>
<keyword evidence="3" id="KW-1185">Reference proteome</keyword>
<reference evidence="2 3" key="1">
    <citation type="submission" date="2010-08" db="EMBL/GenBank/DDBJ databases">
        <authorList>
            <person name="Muzny D."/>
            <person name="Qin X."/>
            <person name="Buhay C."/>
            <person name="Dugan-Rocha S."/>
            <person name="Ding Y."/>
            <person name="Chen G."/>
            <person name="Hawes A."/>
            <person name="Holder M."/>
            <person name="Jhangiani S."/>
            <person name="Johnson A."/>
            <person name="Khan Z."/>
            <person name="Li Z."/>
            <person name="Liu W."/>
            <person name="Liu X."/>
            <person name="Perez L."/>
            <person name="Shen H."/>
            <person name="Wang Q."/>
            <person name="Watt J."/>
            <person name="Xi L."/>
            <person name="Xin Y."/>
            <person name="Zhou J."/>
            <person name="Deng J."/>
            <person name="Jiang H."/>
            <person name="Liu Y."/>
            <person name="Qu J."/>
            <person name="Song X.-Z."/>
            <person name="Zhang L."/>
            <person name="Villasana D."/>
            <person name="Johnson A."/>
            <person name="Liu J."/>
            <person name="Liyanage D."/>
            <person name="Lorensuhewa L."/>
            <person name="Robinson T."/>
            <person name="Song A."/>
            <person name="Song B.-B."/>
            <person name="Dinh H."/>
            <person name="Thornton R."/>
            <person name="Coyle M."/>
            <person name="Francisco L."/>
            <person name="Jackson L."/>
            <person name="Javaid M."/>
            <person name="Korchina V."/>
            <person name="Kovar C."/>
            <person name="Mata R."/>
            <person name="Mathew T."/>
            <person name="Ngo R."/>
            <person name="Nguyen L."/>
            <person name="Nguyen N."/>
            <person name="Okwuonu G."/>
            <person name="Ongeri F."/>
            <person name="Pham C."/>
            <person name="Simmons D."/>
            <person name="Wilczek-Boney K."/>
            <person name="Hale W."/>
            <person name="Jakkamsetti A."/>
            <person name="Pham P."/>
            <person name="Ruth R."/>
            <person name="San Lucas F."/>
            <person name="Warren J."/>
            <person name="Zhang J."/>
            <person name="Zhao Z."/>
            <person name="Zhou C."/>
            <person name="Zhu D."/>
            <person name="Lee S."/>
            <person name="Bess C."/>
            <person name="Blankenburg K."/>
            <person name="Forbes L."/>
            <person name="Fu Q."/>
            <person name="Gubbala S."/>
            <person name="Hirani K."/>
            <person name="Jayaseelan J.C."/>
            <person name="Lara F."/>
            <person name="Munidasa M."/>
            <person name="Palculict T."/>
            <person name="Patil S."/>
            <person name="Pu L.-L."/>
            <person name="Saada N."/>
            <person name="Tang L."/>
            <person name="Weissenberger G."/>
            <person name="Zhu Y."/>
            <person name="Hemphill L."/>
            <person name="Shang Y."/>
            <person name="Youmans B."/>
            <person name="Ayvaz T."/>
            <person name="Ross M."/>
            <person name="Santibanez J."/>
            <person name="Aqrawi P."/>
            <person name="Gross S."/>
            <person name="Joshi V."/>
            <person name="Fowler G."/>
            <person name="Nazareth L."/>
            <person name="Reid J."/>
            <person name="Worley K."/>
            <person name="Petrosino J."/>
            <person name="Highlander S."/>
            <person name="Gibbs R."/>
        </authorList>
    </citation>
    <scope>NUCLEOTIDE SEQUENCE [LARGE SCALE GENOMIC DNA]</scope>
    <source>
        <strain evidence="2 3">ATCC 33035</strain>
    </source>
</reference>
<dbReference type="EMBL" id="ABYQ02000013">
    <property type="protein sequence ID" value="EFQ79991.1"/>
    <property type="molecule type" value="Genomic_DNA"/>
</dbReference>
<proteinExistence type="predicted"/>
<dbReference type="GeneID" id="78321319"/>
<sequence>MKSSALVSGLIAGVILGLMLWLGSGIFWLFLVGLGIGVAATPLLKLAADPSRSRKRRDSSFRD</sequence>
<keyword evidence="1" id="KW-1133">Transmembrane helix</keyword>
<comment type="caution">
    <text evidence="2">The sequence shown here is derived from an EMBL/GenBank/DDBJ whole genome shotgun (WGS) entry which is preliminary data.</text>
</comment>
<evidence type="ECO:0000313" key="3">
    <source>
        <dbReference type="Proteomes" id="UP000003020"/>
    </source>
</evidence>
<dbReference type="AlphaFoldDB" id="E2S5C2"/>
<keyword evidence="1" id="KW-0812">Transmembrane</keyword>
<feature type="transmembrane region" description="Helical" evidence="1">
    <location>
        <begin position="5"/>
        <end position="22"/>
    </location>
</feature>
<dbReference type="eggNOG" id="ENOG5031IXZ">
    <property type="taxonomic scope" value="Bacteria"/>
</dbReference>
<dbReference type="RefSeq" id="WP_005323180.1">
    <property type="nucleotide sequence ID" value="NZ_GL542874.1"/>
</dbReference>
<dbReference type="Proteomes" id="UP000003020">
    <property type="component" value="Unassembled WGS sequence"/>
</dbReference>
<organism evidence="2 3">
    <name type="scientific">Corynebacterium pseudogenitalium ATCC 33035</name>
    <dbReference type="NCBI Taxonomy" id="525264"/>
    <lineage>
        <taxon>Bacteria</taxon>
        <taxon>Bacillati</taxon>
        <taxon>Actinomycetota</taxon>
        <taxon>Actinomycetes</taxon>
        <taxon>Mycobacteriales</taxon>
        <taxon>Corynebacteriaceae</taxon>
        <taxon>Corynebacterium</taxon>
    </lineage>
</organism>
<accession>E2S5C2</accession>
<evidence type="ECO:0000313" key="2">
    <source>
        <dbReference type="EMBL" id="EFQ79991.1"/>
    </source>
</evidence>
<protein>
    <submittedName>
        <fullName evidence="2">Uncharacterized protein</fullName>
    </submittedName>
</protein>